<feature type="non-terminal residue" evidence="1">
    <location>
        <position position="1"/>
    </location>
</feature>
<comment type="caution">
    <text evidence="1">The sequence shown here is derived from an EMBL/GenBank/DDBJ whole genome shotgun (WGS) entry which is preliminary data.</text>
</comment>
<evidence type="ECO:0000313" key="2">
    <source>
        <dbReference type="Proteomes" id="UP000315423"/>
    </source>
</evidence>
<sequence>INAPHLISTSPLITISPALMPSPIRFTLATLPLISIFTSAASALPSTVISNSSDRSLGVLPSYAIIAPISCALLPAKLSGVKITVFGNARDYVGEHLCGGEITIKGNAGILPGISNKGGKIIIEGDTAMPGSEMTKGTIIVKGTVTEMMPVYQKEGIETIDGVEYTKYVGDVVVDGAGELFVK</sequence>
<organism evidence="1 2">
    <name type="scientific">Candidatus Methanomarinus sp</name>
    <dbReference type="NCBI Taxonomy" id="3386244"/>
    <lineage>
        <taxon>Archaea</taxon>
        <taxon>Methanobacteriati</taxon>
        <taxon>Methanobacteriota</taxon>
        <taxon>Stenosarchaea group</taxon>
        <taxon>Methanomicrobia</taxon>
        <taxon>Methanosarcinales</taxon>
        <taxon>ANME-2 cluster</taxon>
        <taxon>Candidatus Methanocomedenaceae</taxon>
        <taxon>Candidatus Methanomarinus</taxon>
    </lineage>
</organism>
<gene>
    <name evidence="1" type="ORF">C5S46_00485</name>
</gene>
<name>A0AC61SCP6_9EURY</name>
<proteinExistence type="predicted"/>
<reference evidence="1" key="1">
    <citation type="submission" date="2018-09" db="EMBL/GenBank/DDBJ databases">
        <title>A genomic encyclopedia of anaerobic methanotrophic archaea.</title>
        <authorList>
            <person name="Skennerton C.T."/>
            <person name="Chadwick G.L."/>
            <person name="Laso-Perez R."/>
            <person name="Leu A.O."/>
            <person name="Speth D.R."/>
            <person name="Yu H."/>
            <person name="Morgan-Lang C."/>
            <person name="Hatzenpichler R."/>
            <person name="Goudeau D."/>
            <person name="Malmstrom R."/>
            <person name="Woyke T."/>
            <person name="Hallam S."/>
            <person name="Tyson G.W."/>
            <person name="Wegener G."/>
            <person name="Boetius A."/>
            <person name="Orphan V.J."/>
        </authorList>
    </citation>
    <scope>NUCLEOTIDE SEQUENCE</scope>
    <source>
        <strain evidence="1">CONS3730D10UFb2</strain>
    </source>
</reference>
<dbReference type="Proteomes" id="UP000315423">
    <property type="component" value="Unassembled WGS sequence"/>
</dbReference>
<accession>A0AC61SCP6</accession>
<protein>
    <submittedName>
        <fullName evidence="1">Uncharacterized protein</fullName>
    </submittedName>
</protein>
<evidence type="ECO:0000313" key="1">
    <source>
        <dbReference type="EMBL" id="TKY92464.1"/>
    </source>
</evidence>
<dbReference type="EMBL" id="QYBA01000013">
    <property type="protein sequence ID" value="TKY92464.1"/>
    <property type="molecule type" value="Genomic_DNA"/>
</dbReference>